<dbReference type="EMBL" id="CP043420">
    <property type="protein sequence ID" value="QEL11147.1"/>
    <property type="molecule type" value="Genomic_DNA"/>
</dbReference>
<proteinExistence type="predicted"/>
<keyword evidence="3" id="KW-1185">Reference proteome</keyword>
<dbReference type="InterPro" id="IPR006222">
    <property type="entry name" value="GCVT_N"/>
</dbReference>
<sequence length="349" mass="39121">MSALSPTLPESWQSHLREVGGQIDDSQRWQFKASTENRCRLTPLSHLSVIEIAGPDTARFLQGQTSAQVDLANGDIAPPTAFCTPKGRMIANAQIVRIETDRYWLLLNSSVAEALRLHLAKFAVFYKTDLNHRNDLVTMGVSGEAAESTLSDCSIKTPRDEWFMARTDTTVVLRHPHPQPRFVLIDTAEPMIEHWQTLNTQGATPTSERFWQLLDIQAGLVWVDESTRENWLPQMINWEALAGISFKKGCYTGQEVVARAHFRGQVKKRLMRLTINGNSHPEIGAIVRDDNDKRMGEVVSLAPSNEGSELLAVLNVREEMPSMTVDGQPVTLQPLPYIVERRDPESLAS</sequence>
<evidence type="ECO:0000313" key="3">
    <source>
        <dbReference type="Proteomes" id="UP000322553"/>
    </source>
</evidence>
<evidence type="ECO:0000313" key="2">
    <source>
        <dbReference type="EMBL" id="QEL11147.1"/>
    </source>
</evidence>
<dbReference type="SUPFAM" id="SSF101790">
    <property type="entry name" value="Aminomethyltransferase beta-barrel domain"/>
    <property type="match status" value="1"/>
</dbReference>
<dbReference type="GO" id="GO:0016226">
    <property type="term" value="P:iron-sulfur cluster assembly"/>
    <property type="evidence" value="ECO:0007669"/>
    <property type="project" value="TreeGrafter"/>
</dbReference>
<dbReference type="Pfam" id="PF01571">
    <property type="entry name" value="GCV_T"/>
    <property type="match status" value="1"/>
</dbReference>
<dbReference type="PANTHER" id="PTHR22602:SF0">
    <property type="entry name" value="TRANSFERASE CAF17, MITOCHONDRIAL-RELATED"/>
    <property type="match status" value="1"/>
</dbReference>
<feature type="domain" description="GCVT N-terminal" evidence="1">
    <location>
        <begin position="35"/>
        <end position="154"/>
    </location>
</feature>
<name>A0A5C0ZZH8_9GAMM</name>
<accession>A0A5C0ZZH8</accession>
<dbReference type="RefSeq" id="WP_084388007.1">
    <property type="nucleotide sequence ID" value="NZ_CP043420.1"/>
</dbReference>
<dbReference type="Proteomes" id="UP000322553">
    <property type="component" value="Chromosome"/>
</dbReference>
<dbReference type="InterPro" id="IPR029043">
    <property type="entry name" value="GcvT/YgfZ_C"/>
</dbReference>
<protein>
    <submittedName>
        <fullName evidence="2">Folate-binding protein YgfZ</fullName>
    </submittedName>
</protein>
<evidence type="ECO:0000259" key="1">
    <source>
        <dbReference type="Pfam" id="PF01571"/>
    </source>
</evidence>
<dbReference type="InterPro" id="IPR045179">
    <property type="entry name" value="YgfZ/GcvT"/>
</dbReference>
<gene>
    <name evidence="2" type="ORF">FY550_08375</name>
</gene>
<dbReference type="OrthoDB" id="9796287at2"/>
<dbReference type="Gene3D" id="2.40.30.160">
    <property type="match status" value="1"/>
</dbReference>
<dbReference type="AlphaFoldDB" id="A0A5C0ZZH8"/>
<reference evidence="2 3" key="1">
    <citation type="submission" date="2019-08" db="EMBL/GenBank/DDBJ databases">
        <title>Complete genome sequence of Kushneria sp. YCWA18, a halophilic phosphate-solubilizing bacterium isolated from Daqiao saltern in China.</title>
        <authorList>
            <person name="Du G.-X."/>
            <person name="Qu L.-Y."/>
        </authorList>
    </citation>
    <scope>NUCLEOTIDE SEQUENCE [LARGE SCALE GENOMIC DNA]</scope>
    <source>
        <strain evidence="2 3">YCWA18</strain>
    </source>
</reference>
<dbReference type="Gene3D" id="3.30.70.1630">
    <property type="match status" value="1"/>
</dbReference>
<dbReference type="SUPFAM" id="SSF103025">
    <property type="entry name" value="Folate-binding domain"/>
    <property type="match status" value="1"/>
</dbReference>
<dbReference type="NCBIfam" id="TIGR03317">
    <property type="entry name" value="ygfZ_signature"/>
    <property type="match status" value="1"/>
</dbReference>
<dbReference type="InterPro" id="IPR017703">
    <property type="entry name" value="YgfZ/GCV_T_CS"/>
</dbReference>
<dbReference type="KEGG" id="kuy:FY550_08375"/>
<dbReference type="PANTHER" id="PTHR22602">
    <property type="entry name" value="TRANSFERASE CAF17, MITOCHONDRIAL-RELATED"/>
    <property type="match status" value="1"/>
</dbReference>
<dbReference type="PIRSF" id="PIRSF006487">
    <property type="entry name" value="GcvT"/>
    <property type="match status" value="1"/>
</dbReference>
<dbReference type="Gene3D" id="3.30.70.1400">
    <property type="entry name" value="Aminomethyltransferase beta-barrel domains"/>
    <property type="match status" value="1"/>
</dbReference>
<organism evidence="2 3">
    <name type="scientific">Kushneria phosphatilytica</name>
    <dbReference type="NCBI Taxonomy" id="657387"/>
    <lineage>
        <taxon>Bacteria</taxon>
        <taxon>Pseudomonadati</taxon>
        <taxon>Pseudomonadota</taxon>
        <taxon>Gammaproteobacteria</taxon>
        <taxon>Oceanospirillales</taxon>
        <taxon>Halomonadaceae</taxon>
        <taxon>Kushneria</taxon>
    </lineage>
</organism>